<reference evidence="1 2" key="2">
    <citation type="journal article" date="2022" name="Mol. Ecol. Resour.">
        <title>The genomes of chicory, endive, great burdock and yacon provide insights into Asteraceae paleo-polyploidization history and plant inulin production.</title>
        <authorList>
            <person name="Fan W."/>
            <person name="Wang S."/>
            <person name="Wang H."/>
            <person name="Wang A."/>
            <person name="Jiang F."/>
            <person name="Liu H."/>
            <person name="Zhao H."/>
            <person name="Xu D."/>
            <person name="Zhang Y."/>
        </authorList>
    </citation>
    <scope>NUCLEOTIDE SEQUENCE [LARGE SCALE GENOMIC DNA]</scope>
    <source>
        <strain evidence="2">cv. Yunnan</strain>
        <tissue evidence="1">Leaves</tissue>
    </source>
</reference>
<reference evidence="2" key="1">
    <citation type="journal article" date="2022" name="Mol. Ecol. Resour.">
        <title>The genomes of chicory, endive, great burdock and yacon provide insights into Asteraceae palaeo-polyploidization history and plant inulin production.</title>
        <authorList>
            <person name="Fan W."/>
            <person name="Wang S."/>
            <person name="Wang H."/>
            <person name="Wang A."/>
            <person name="Jiang F."/>
            <person name="Liu H."/>
            <person name="Zhao H."/>
            <person name="Xu D."/>
            <person name="Zhang Y."/>
        </authorList>
    </citation>
    <scope>NUCLEOTIDE SEQUENCE [LARGE SCALE GENOMIC DNA]</scope>
    <source>
        <strain evidence="2">cv. Yunnan</strain>
    </source>
</reference>
<evidence type="ECO:0000313" key="2">
    <source>
        <dbReference type="Proteomes" id="UP001056120"/>
    </source>
</evidence>
<organism evidence="1 2">
    <name type="scientific">Smallanthus sonchifolius</name>
    <dbReference type="NCBI Taxonomy" id="185202"/>
    <lineage>
        <taxon>Eukaryota</taxon>
        <taxon>Viridiplantae</taxon>
        <taxon>Streptophyta</taxon>
        <taxon>Embryophyta</taxon>
        <taxon>Tracheophyta</taxon>
        <taxon>Spermatophyta</taxon>
        <taxon>Magnoliopsida</taxon>
        <taxon>eudicotyledons</taxon>
        <taxon>Gunneridae</taxon>
        <taxon>Pentapetalae</taxon>
        <taxon>asterids</taxon>
        <taxon>campanulids</taxon>
        <taxon>Asterales</taxon>
        <taxon>Asteraceae</taxon>
        <taxon>Asteroideae</taxon>
        <taxon>Heliantheae alliance</taxon>
        <taxon>Millerieae</taxon>
        <taxon>Smallanthus</taxon>
    </lineage>
</organism>
<protein>
    <submittedName>
        <fullName evidence="1">Uncharacterized protein</fullName>
    </submittedName>
</protein>
<name>A0ACB9K1X0_9ASTR</name>
<accession>A0ACB9K1X0</accession>
<dbReference type="Proteomes" id="UP001056120">
    <property type="component" value="Linkage Group LG01"/>
</dbReference>
<gene>
    <name evidence="1" type="ORF">L1987_00292</name>
</gene>
<sequence length="112" mass="11838">MGLKMAALDLQVLVGAAGSPLLSSPASTHDPAFVHYGVISLVVVLVAAVVVVLPVVTAKTESLLQTVDEHVVNGTRWEALEVSADQITDRIGLDGVEEAFKVTCSNKIRQPY</sequence>
<evidence type="ECO:0000313" key="1">
    <source>
        <dbReference type="EMBL" id="KAI3826247.1"/>
    </source>
</evidence>
<keyword evidence="2" id="KW-1185">Reference proteome</keyword>
<dbReference type="EMBL" id="CM042018">
    <property type="protein sequence ID" value="KAI3826247.1"/>
    <property type="molecule type" value="Genomic_DNA"/>
</dbReference>
<proteinExistence type="predicted"/>
<comment type="caution">
    <text evidence="1">The sequence shown here is derived from an EMBL/GenBank/DDBJ whole genome shotgun (WGS) entry which is preliminary data.</text>
</comment>